<sequence>MVDSLDKSQNYPFEAWNKFIQTTLKTSSSVQPMPLPILDGSKFVDPWLSMINQAWKTNPYKKFLSLEPAEFTEAFQQLWTDTMANAFNTMNNYSHFMQQYAELMTTETMKFWGNRNKLEAVAQPEKGDKRFNAPEWDEYAVFDSLKQFYLLTATTLLKTTSEARGLDEKQQHKLIFYIRQFLDAISPTNFTFTNPLVIEETVKSGGQNLVAGMQHLLRDIKAGQIKMTDTEAFAPGRNLAITPGQVVYRNTLIELIQYTPTTAKVHEFPILFLPHWINRYYILDLQAHNSLIKFLVDQGFTVFVISWKNPDASCADITFDDYLTMGSLKALEIVKDITGSKKVNTVGYCIGGSLLAMTLPYLEAKHDDTVNSGTFFVSMQDFSDVGETSVFIDEPQVALMDGQMQSQGFLDSRQMANMFNLLRDNDLIWSNVVNNYLLGKEPPAFDLLYWNADGTRMAPKAHSYYLHNIYLENNLIKPGKIVLNGVPIDLNTIKQDVYSVGTEQDHLVPWKSAWRITKLIKGKVRFILGGSGHIAGIINPPSKGRGYWTNDKPVSTAEDWFEGAEAHKGSWWTDWVEWLKIRSGKLVDVPSMGNEKYQPLVPAPGTYVLEK</sequence>
<evidence type="ECO:0000256" key="4">
    <source>
        <dbReference type="ARBA" id="ARBA00023315"/>
    </source>
</evidence>
<evidence type="ECO:0000256" key="1">
    <source>
        <dbReference type="ARBA" id="ARBA00004496"/>
    </source>
</evidence>
<accession>A0ABY9B8A7</accession>
<evidence type="ECO:0000256" key="3">
    <source>
        <dbReference type="ARBA" id="ARBA00022679"/>
    </source>
</evidence>
<feature type="domain" description="Poly-beta-hydroxybutyrate polymerase N-terminal" evidence="5">
    <location>
        <begin position="128"/>
        <end position="295"/>
    </location>
</feature>
<name>A0ABY9B8A7_9CHLR</name>
<dbReference type="Gene3D" id="3.40.50.1820">
    <property type="entry name" value="alpha/beta hydrolase"/>
    <property type="match status" value="1"/>
</dbReference>
<evidence type="ECO:0000313" key="7">
    <source>
        <dbReference type="Proteomes" id="UP001431572"/>
    </source>
</evidence>
<comment type="subcellular location">
    <subcellularLocation>
        <location evidence="1">Cytoplasm</location>
    </subcellularLocation>
</comment>
<dbReference type="SUPFAM" id="SSF53474">
    <property type="entry name" value="alpha/beta-Hydrolases"/>
    <property type="match status" value="1"/>
</dbReference>
<keyword evidence="2" id="KW-0963">Cytoplasm</keyword>
<dbReference type="InterPro" id="IPR010941">
    <property type="entry name" value="PhaC_N"/>
</dbReference>
<dbReference type="NCBIfam" id="TIGR01838">
    <property type="entry name" value="PHA_synth_I"/>
    <property type="match status" value="1"/>
</dbReference>
<dbReference type="RefSeq" id="WP_341471317.1">
    <property type="nucleotide sequence ID" value="NZ_CP128400.1"/>
</dbReference>
<reference evidence="6" key="1">
    <citation type="journal article" date="2024" name="Nature">
        <title>Anoxygenic phototroph of the Chloroflexota uses a type I reaction centre.</title>
        <authorList>
            <person name="Tsuji J.M."/>
            <person name="Shaw N.A."/>
            <person name="Nagashima S."/>
            <person name="Venkiteswaran J.J."/>
            <person name="Schiff S.L."/>
            <person name="Watanabe T."/>
            <person name="Fukui M."/>
            <person name="Hanada S."/>
            <person name="Tank M."/>
            <person name="Neufeld J.D."/>
        </authorList>
    </citation>
    <scope>NUCLEOTIDE SEQUENCE</scope>
    <source>
        <strain evidence="6">L227-S17</strain>
    </source>
</reference>
<dbReference type="Proteomes" id="UP001431572">
    <property type="component" value="Chromosome 2"/>
</dbReference>
<dbReference type="InterPro" id="IPR051321">
    <property type="entry name" value="PHA/PHB_synthase"/>
</dbReference>
<evidence type="ECO:0000256" key="2">
    <source>
        <dbReference type="ARBA" id="ARBA00022490"/>
    </source>
</evidence>
<dbReference type="PANTHER" id="PTHR36837">
    <property type="entry name" value="POLY(3-HYDROXYALKANOATE) POLYMERASE SUBUNIT PHAC"/>
    <property type="match status" value="1"/>
</dbReference>
<keyword evidence="7" id="KW-1185">Reference proteome</keyword>
<keyword evidence="4" id="KW-0012">Acyltransferase</keyword>
<dbReference type="EMBL" id="CP128400">
    <property type="protein sequence ID" value="WJW69433.1"/>
    <property type="molecule type" value="Genomic_DNA"/>
</dbReference>
<organism evidence="6 7">
    <name type="scientific">Candidatus Chlorohelix allophototropha</name>
    <dbReference type="NCBI Taxonomy" id="3003348"/>
    <lineage>
        <taxon>Bacteria</taxon>
        <taxon>Bacillati</taxon>
        <taxon>Chloroflexota</taxon>
        <taxon>Chloroflexia</taxon>
        <taxon>Candidatus Chloroheliales</taxon>
        <taxon>Candidatus Chloroheliaceae</taxon>
        <taxon>Candidatus Chlorohelix</taxon>
    </lineage>
</organism>
<evidence type="ECO:0000259" key="5">
    <source>
        <dbReference type="Pfam" id="PF07167"/>
    </source>
</evidence>
<keyword evidence="3" id="KW-0808">Transferase</keyword>
<gene>
    <name evidence="6" type="primary">phaC</name>
    <name evidence="6" type="ORF">OZ401_003044</name>
</gene>
<proteinExistence type="predicted"/>
<dbReference type="PANTHER" id="PTHR36837:SF5">
    <property type="entry name" value="POLY-3-HYDROXYBUTYRATE SYNTHASE"/>
    <property type="match status" value="1"/>
</dbReference>
<dbReference type="InterPro" id="IPR010963">
    <property type="entry name" value="PHA_synth_I"/>
</dbReference>
<evidence type="ECO:0000313" key="6">
    <source>
        <dbReference type="EMBL" id="WJW69433.1"/>
    </source>
</evidence>
<dbReference type="Pfam" id="PF07167">
    <property type="entry name" value="PhaC_N"/>
    <property type="match status" value="1"/>
</dbReference>
<dbReference type="InterPro" id="IPR029058">
    <property type="entry name" value="AB_hydrolase_fold"/>
</dbReference>
<protein>
    <submittedName>
        <fullName evidence="6">Class I poly(R)-hydroxyalkanoic acid synthase</fullName>
    </submittedName>
</protein>